<gene>
    <name evidence="7" type="ORF">ENX07_01690</name>
</gene>
<dbReference type="Pfam" id="PF03739">
    <property type="entry name" value="LptF_LptG"/>
    <property type="match status" value="1"/>
</dbReference>
<sequence length="371" mass="43468">MKIRSPFRISLPVNSIIDRFLSKELVKFTFLALLSVVAIYILIDLFEEIDYFLNYHASLFLIFLYYLHLLPEAVNLLLPASLILSVFMVYGRITRSGELIAIRSSGIPLMRIFRPAIILGFLSILFLFLSKELLEIPLKRRLKIFQREKIEKREKSKEERKRDIYYIGEGNYIFYIKEIERKGRMGRFTITHLDENQKVKERYDGESAIWDGKRWVGKGLAIRQFKKEGEVLTKRDTASLLFLKERPEDFFQEIESPEEMRIGELKRYLRKMKKIGYPTEREAVEFNLRFSQIFIGLVVILLGLPLSTKLRRGGVTLGLGLGLLFSFIFWGLIQIFRAMGEARLLSPFLSAFLPDFIFLTFALFLLLRTES</sequence>
<name>A0A7C3UQ61_UNCW3</name>
<evidence type="ECO:0000256" key="4">
    <source>
        <dbReference type="ARBA" id="ARBA00022989"/>
    </source>
</evidence>
<dbReference type="PANTHER" id="PTHR33529">
    <property type="entry name" value="SLR0882 PROTEIN-RELATED"/>
    <property type="match status" value="1"/>
</dbReference>
<evidence type="ECO:0000313" key="7">
    <source>
        <dbReference type="EMBL" id="HGE98770.1"/>
    </source>
</evidence>
<evidence type="ECO:0000256" key="3">
    <source>
        <dbReference type="ARBA" id="ARBA00022692"/>
    </source>
</evidence>
<keyword evidence="5 6" id="KW-0472">Membrane</keyword>
<dbReference type="GO" id="GO:0043190">
    <property type="term" value="C:ATP-binding cassette (ABC) transporter complex"/>
    <property type="evidence" value="ECO:0007669"/>
    <property type="project" value="TreeGrafter"/>
</dbReference>
<reference evidence="7" key="1">
    <citation type="journal article" date="2020" name="mSystems">
        <title>Genome- and Community-Level Interaction Insights into Carbon Utilization and Element Cycling Functions of Hydrothermarchaeota in Hydrothermal Sediment.</title>
        <authorList>
            <person name="Zhou Z."/>
            <person name="Liu Y."/>
            <person name="Xu W."/>
            <person name="Pan J."/>
            <person name="Luo Z.H."/>
            <person name="Li M."/>
        </authorList>
    </citation>
    <scope>NUCLEOTIDE SEQUENCE [LARGE SCALE GENOMIC DNA]</scope>
    <source>
        <strain evidence="7">SpSt-906</strain>
    </source>
</reference>
<feature type="transmembrane region" description="Helical" evidence="6">
    <location>
        <begin position="25"/>
        <end position="43"/>
    </location>
</feature>
<keyword evidence="2" id="KW-1003">Cell membrane</keyword>
<keyword evidence="4 6" id="KW-1133">Transmembrane helix</keyword>
<dbReference type="EMBL" id="DTMQ01000011">
    <property type="protein sequence ID" value="HGE98770.1"/>
    <property type="molecule type" value="Genomic_DNA"/>
</dbReference>
<feature type="transmembrane region" description="Helical" evidence="6">
    <location>
        <begin position="74"/>
        <end position="93"/>
    </location>
</feature>
<organism evidence="7">
    <name type="scientific">candidate division WOR-3 bacterium</name>
    <dbReference type="NCBI Taxonomy" id="2052148"/>
    <lineage>
        <taxon>Bacteria</taxon>
        <taxon>Bacteria division WOR-3</taxon>
    </lineage>
</organism>
<proteinExistence type="predicted"/>
<feature type="transmembrane region" description="Helical" evidence="6">
    <location>
        <begin position="290"/>
        <end position="308"/>
    </location>
</feature>
<accession>A0A7C3UQ61</accession>
<comment type="subcellular location">
    <subcellularLocation>
        <location evidence="1">Cell membrane</location>
        <topology evidence="1">Multi-pass membrane protein</topology>
    </subcellularLocation>
</comment>
<dbReference type="AlphaFoldDB" id="A0A7C3UQ61"/>
<evidence type="ECO:0000256" key="2">
    <source>
        <dbReference type="ARBA" id="ARBA00022475"/>
    </source>
</evidence>
<feature type="transmembrane region" description="Helical" evidence="6">
    <location>
        <begin position="113"/>
        <end position="134"/>
    </location>
</feature>
<evidence type="ECO:0000256" key="6">
    <source>
        <dbReference type="SAM" id="Phobius"/>
    </source>
</evidence>
<feature type="transmembrane region" description="Helical" evidence="6">
    <location>
        <begin position="314"/>
        <end position="336"/>
    </location>
</feature>
<comment type="caution">
    <text evidence="7">The sequence shown here is derived from an EMBL/GenBank/DDBJ whole genome shotgun (WGS) entry which is preliminary data.</text>
</comment>
<dbReference type="GO" id="GO:0015920">
    <property type="term" value="P:lipopolysaccharide transport"/>
    <property type="evidence" value="ECO:0007669"/>
    <property type="project" value="TreeGrafter"/>
</dbReference>
<protein>
    <submittedName>
        <fullName evidence="7">YjgP/YjgQ family permease</fullName>
    </submittedName>
</protein>
<evidence type="ECO:0000256" key="5">
    <source>
        <dbReference type="ARBA" id="ARBA00023136"/>
    </source>
</evidence>
<feature type="transmembrane region" description="Helical" evidence="6">
    <location>
        <begin position="348"/>
        <end position="367"/>
    </location>
</feature>
<dbReference type="InterPro" id="IPR005495">
    <property type="entry name" value="LptG/LptF_permease"/>
</dbReference>
<dbReference type="PANTHER" id="PTHR33529:SF8">
    <property type="entry name" value="PERMEASE, YJGP_YJGQ FAMILY"/>
    <property type="match status" value="1"/>
</dbReference>
<keyword evidence="3 6" id="KW-0812">Transmembrane</keyword>
<evidence type="ECO:0000256" key="1">
    <source>
        <dbReference type="ARBA" id="ARBA00004651"/>
    </source>
</evidence>